<organism evidence="1 2">
    <name type="scientific">Portunus trituberculatus</name>
    <name type="common">Swimming crab</name>
    <name type="synonym">Neptunus trituberculatus</name>
    <dbReference type="NCBI Taxonomy" id="210409"/>
    <lineage>
        <taxon>Eukaryota</taxon>
        <taxon>Metazoa</taxon>
        <taxon>Ecdysozoa</taxon>
        <taxon>Arthropoda</taxon>
        <taxon>Crustacea</taxon>
        <taxon>Multicrustacea</taxon>
        <taxon>Malacostraca</taxon>
        <taxon>Eumalacostraca</taxon>
        <taxon>Eucarida</taxon>
        <taxon>Decapoda</taxon>
        <taxon>Pleocyemata</taxon>
        <taxon>Brachyura</taxon>
        <taxon>Eubrachyura</taxon>
        <taxon>Portunoidea</taxon>
        <taxon>Portunidae</taxon>
        <taxon>Portuninae</taxon>
        <taxon>Portunus</taxon>
    </lineage>
</organism>
<evidence type="ECO:0000313" key="2">
    <source>
        <dbReference type="Proteomes" id="UP000324222"/>
    </source>
</evidence>
<keyword evidence="2" id="KW-1185">Reference proteome</keyword>
<reference evidence="1 2" key="1">
    <citation type="submission" date="2019-05" db="EMBL/GenBank/DDBJ databases">
        <title>Another draft genome of Portunus trituberculatus and its Hox gene families provides insights of decapod evolution.</title>
        <authorList>
            <person name="Jeong J.-H."/>
            <person name="Song I."/>
            <person name="Kim S."/>
            <person name="Choi T."/>
            <person name="Kim D."/>
            <person name="Ryu S."/>
            <person name="Kim W."/>
        </authorList>
    </citation>
    <scope>NUCLEOTIDE SEQUENCE [LARGE SCALE GENOMIC DNA]</scope>
    <source>
        <tissue evidence="1">Muscle</tissue>
    </source>
</reference>
<sequence>MLLEVKIEDLSGFNLIVRQKKSNHRFSIVTGGSHLGGQLFVFIHFPLSRAKFSFHAKISPGAPHKSVIFDRTRR</sequence>
<comment type="caution">
    <text evidence="1">The sequence shown here is derived from an EMBL/GenBank/DDBJ whole genome shotgun (WGS) entry which is preliminary data.</text>
</comment>
<name>A0A5B7DI95_PORTR</name>
<evidence type="ECO:0000313" key="1">
    <source>
        <dbReference type="EMBL" id="MPC21262.1"/>
    </source>
</evidence>
<gene>
    <name evidence="1" type="ORF">E2C01_014241</name>
</gene>
<dbReference type="EMBL" id="VSRR010000958">
    <property type="protein sequence ID" value="MPC21262.1"/>
    <property type="molecule type" value="Genomic_DNA"/>
</dbReference>
<proteinExistence type="predicted"/>
<dbReference type="AlphaFoldDB" id="A0A5B7DI95"/>
<accession>A0A5B7DI95</accession>
<dbReference type="Proteomes" id="UP000324222">
    <property type="component" value="Unassembled WGS sequence"/>
</dbReference>
<protein>
    <submittedName>
        <fullName evidence="1">Uncharacterized protein</fullName>
    </submittedName>
</protein>